<evidence type="ECO:0000313" key="3">
    <source>
        <dbReference type="EMBL" id="MBW3092712.1"/>
    </source>
</evidence>
<comment type="caution">
    <text evidence="3">The sequence shown here is derived from an EMBL/GenBank/DDBJ whole genome shotgun (WGS) entry which is preliminary data.</text>
</comment>
<dbReference type="Proteomes" id="UP000700815">
    <property type="component" value="Unassembled WGS sequence"/>
</dbReference>
<evidence type="ECO:0000256" key="2">
    <source>
        <dbReference type="SAM" id="SignalP"/>
    </source>
</evidence>
<dbReference type="InterPro" id="IPR050490">
    <property type="entry name" value="Bact_solute-bd_prot1"/>
</dbReference>
<evidence type="ECO:0000313" key="4">
    <source>
        <dbReference type="Proteomes" id="UP000700815"/>
    </source>
</evidence>
<organism evidence="3 4">
    <name type="scientific">Bifidobacterium miconis</name>
    <dbReference type="NCBI Taxonomy" id="2834435"/>
    <lineage>
        <taxon>Bacteria</taxon>
        <taxon>Bacillati</taxon>
        <taxon>Actinomycetota</taxon>
        <taxon>Actinomycetes</taxon>
        <taxon>Bifidobacteriales</taxon>
        <taxon>Bifidobacteriaceae</taxon>
        <taxon>Bifidobacterium</taxon>
    </lineage>
</organism>
<dbReference type="PANTHER" id="PTHR43649">
    <property type="entry name" value="ARABINOSE-BINDING PROTEIN-RELATED"/>
    <property type="match status" value="1"/>
</dbReference>
<dbReference type="PROSITE" id="PS51257">
    <property type="entry name" value="PROKAR_LIPOPROTEIN"/>
    <property type="match status" value="1"/>
</dbReference>
<feature type="signal peptide" evidence="2">
    <location>
        <begin position="1"/>
        <end position="28"/>
    </location>
</feature>
<dbReference type="PANTHER" id="PTHR43649:SF33">
    <property type="entry name" value="POLYGALACTURONAN_RHAMNOGALACTURONAN-BINDING PROTEIN YTCQ"/>
    <property type="match status" value="1"/>
</dbReference>
<dbReference type="RefSeq" id="WP_219058776.1">
    <property type="nucleotide sequence ID" value="NZ_JAHBBH010000016.1"/>
</dbReference>
<name>A0ABS6WFR2_9BIFI</name>
<keyword evidence="1 2" id="KW-0732">Signal</keyword>
<accession>A0ABS6WFR2</accession>
<gene>
    <name evidence="3" type="ORF">KIH79_07075</name>
</gene>
<dbReference type="EMBL" id="JAHBBH010000016">
    <property type="protein sequence ID" value="MBW3092712.1"/>
    <property type="molecule type" value="Genomic_DNA"/>
</dbReference>
<protein>
    <submittedName>
        <fullName evidence="3">Extracellular solute-binding protein</fullName>
    </submittedName>
</protein>
<evidence type="ECO:0000256" key="1">
    <source>
        <dbReference type="ARBA" id="ARBA00022729"/>
    </source>
</evidence>
<sequence>MKAHTRINAVISALAALALIAGCGTSNAGGNNSTIEVLYASPTPQLSAFKDLDWVSRVEKACGCTIKWSRVEGNAWGQQRPAMLNSGTVPDITIRGFGAADTRQFSDFFADLAPHLDDMPNVKEFLTEDKLAKAIATSEDGTILGIPSKHTVPNQSGDHMMINKTWLDKLGLEIPTTWNELLDVLKAFKTQDPNGNGKADEIPMNVTKINTDGFGWYSPMLLLNSTGLLTSFSSSGPSQQGIYLEDGTVKNFLTDERYRQVIEYYHTLYEDQLIPQDALTDDTKTDARNGGDNGTAIVGVAFGWDTSAFGTLADEYVAMPVPASEDGVTPVWDWNADYQQYNPARLTVSKAAANDSAKSANIWKIVNALYDRETSIEQFYGNIPEYVTKDGDHQYTQSEKVFDLTKQGQRVAAHDGAYWLRPDDTITSPEMQSVINDDKAYDEQYANIDLDAQYMPIYVILSDATDQVTVSNNNTQILDYAIPKLASWIAKGVTDAQWDEYVKQVTGLGIDENNAIWQKYYDKAKSEIGDFSQFYKN</sequence>
<reference evidence="3 4" key="1">
    <citation type="submission" date="2021-05" db="EMBL/GenBank/DDBJ databases">
        <title>Phylogenetic classification of ten novel species belonging to the genus Bifidobacterium comprising B. colchicus sp. nov., B. abeli sp. nov., B. bicoloris sp. nov., B. guerezis sp. nov., B. rosaliae sp. nov., B. santillanensis sp. nov., B. argentati sp. nov., B. amazzoni sp. nov., B. pluviali sp. nov., and B. pinnaculum sp. nov.</title>
        <authorList>
            <person name="Lugli G.A."/>
            <person name="Ruiz Garcia L."/>
            <person name="Margolles A."/>
            <person name="Ventura M."/>
        </authorList>
    </citation>
    <scope>NUCLEOTIDE SEQUENCE [LARGE SCALE GENOMIC DNA]</scope>
    <source>
        <strain evidence="3 4">82T10</strain>
    </source>
</reference>
<keyword evidence="4" id="KW-1185">Reference proteome</keyword>
<feature type="chain" id="PRO_5047133869" evidence="2">
    <location>
        <begin position="29"/>
        <end position="537"/>
    </location>
</feature>
<proteinExistence type="predicted"/>